<dbReference type="AlphaFoldDB" id="A0A0R2CP91"/>
<dbReference type="PANTHER" id="PTHR15364:SF0">
    <property type="entry name" value="2'-DEOXYNUCLEOSIDE 5'-PHOSPHATE N-HYDROLASE 1"/>
    <property type="match status" value="1"/>
</dbReference>
<dbReference type="InterPro" id="IPR007710">
    <property type="entry name" value="Nucleoside_deoxyribTrfase"/>
</dbReference>
<dbReference type="Pfam" id="PF05014">
    <property type="entry name" value="Nuc_deoxyrib_tr"/>
    <property type="match status" value="1"/>
</dbReference>
<dbReference type="Gene3D" id="3.40.50.450">
    <property type="match status" value="1"/>
</dbReference>
<dbReference type="Proteomes" id="UP000051638">
    <property type="component" value="Unassembled WGS sequence"/>
</dbReference>
<keyword evidence="2" id="KW-1185">Reference proteome</keyword>
<keyword evidence="1" id="KW-0808">Transferase</keyword>
<proteinExistence type="predicted"/>
<organism evidence="1 2">
    <name type="scientific">Loigolactobacillus rennini DSM 20253</name>
    <dbReference type="NCBI Taxonomy" id="1423796"/>
    <lineage>
        <taxon>Bacteria</taxon>
        <taxon>Bacillati</taxon>
        <taxon>Bacillota</taxon>
        <taxon>Bacilli</taxon>
        <taxon>Lactobacillales</taxon>
        <taxon>Lactobacillaceae</taxon>
        <taxon>Loigolactobacillus</taxon>
    </lineage>
</organism>
<dbReference type="GO" id="GO:0016740">
    <property type="term" value="F:transferase activity"/>
    <property type="evidence" value="ECO:0007669"/>
    <property type="project" value="UniProtKB-KW"/>
</dbReference>
<accession>A0A0R2CP91</accession>
<reference evidence="1 2" key="1">
    <citation type="journal article" date="2015" name="Genome Announc.">
        <title>Expanding the biotechnology potential of lactobacilli through comparative genomics of 213 strains and associated genera.</title>
        <authorList>
            <person name="Sun Z."/>
            <person name="Harris H.M."/>
            <person name="McCann A."/>
            <person name="Guo C."/>
            <person name="Argimon S."/>
            <person name="Zhang W."/>
            <person name="Yang X."/>
            <person name="Jeffery I.B."/>
            <person name="Cooney J.C."/>
            <person name="Kagawa T.F."/>
            <person name="Liu W."/>
            <person name="Song Y."/>
            <person name="Salvetti E."/>
            <person name="Wrobel A."/>
            <person name="Rasinkangas P."/>
            <person name="Parkhill J."/>
            <person name="Rea M.C."/>
            <person name="O'Sullivan O."/>
            <person name="Ritari J."/>
            <person name="Douillard F.P."/>
            <person name="Paul Ross R."/>
            <person name="Yang R."/>
            <person name="Briner A.E."/>
            <person name="Felis G.E."/>
            <person name="de Vos W.M."/>
            <person name="Barrangou R."/>
            <person name="Klaenhammer T.R."/>
            <person name="Caufield P.W."/>
            <person name="Cui Y."/>
            <person name="Zhang H."/>
            <person name="O'Toole P.W."/>
        </authorList>
    </citation>
    <scope>NUCLEOTIDE SEQUENCE [LARGE SCALE GENOMIC DNA]</scope>
    <source>
        <strain evidence="1 2">DSM 20253</strain>
    </source>
</reference>
<dbReference type="EMBL" id="AYYI01000105">
    <property type="protein sequence ID" value="KRM92864.1"/>
    <property type="molecule type" value="Genomic_DNA"/>
</dbReference>
<dbReference type="GO" id="GO:0070694">
    <property type="term" value="F:5-hydroxymethyl-dUMP N-hydrolase activity"/>
    <property type="evidence" value="ECO:0007669"/>
    <property type="project" value="TreeGrafter"/>
</dbReference>
<gene>
    <name evidence="1" type="ORF">FC24_GL000880</name>
</gene>
<dbReference type="PANTHER" id="PTHR15364">
    <property type="entry name" value="2'-DEOXYNUCLEOSIDE 5'-PHOSPHATE N-HYDROLASE 1"/>
    <property type="match status" value="1"/>
</dbReference>
<evidence type="ECO:0000313" key="2">
    <source>
        <dbReference type="Proteomes" id="UP000051638"/>
    </source>
</evidence>
<dbReference type="InterPro" id="IPR051239">
    <property type="entry name" value="2'-dNMP_N-hydrolase"/>
</dbReference>
<sequence length="157" mass="17552">MIINGGINKMAAAVYLAGPFFDDEQRQILQSVEENLRLNKSVESLFVPMKETNQANLELGTAAWRKLVYQEDLTGLTQADVLVAIYDYGASASDPGTMFEIGYAAAHHMPIVVYNQQQPNLNLMIAESLTYYCTDVQQLQQLDFAQLPHKSYVGKVM</sequence>
<dbReference type="PATRIC" id="fig|1423796.3.peg.901"/>
<protein>
    <submittedName>
        <fullName evidence="1">Nucleoside deoxyribosyltransferase</fullName>
    </submittedName>
</protein>
<name>A0A0R2CP91_9LACO</name>
<dbReference type="GO" id="GO:0009159">
    <property type="term" value="P:deoxyribonucleoside monophosphate catabolic process"/>
    <property type="evidence" value="ECO:0007669"/>
    <property type="project" value="TreeGrafter"/>
</dbReference>
<dbReference type="SUPFAM" id="SSF52309">
    <property type="entry name" value="N-(deoxy)ribosyltransferase-like"/>
    <property type="match status" value="1"/>
</dbReference>
<comment type="caution">
    <text evidence="1">The sequence shown here is derived from an EMBL/GenBank/DDBJ whole genome shotgun (WGS) entry which is preliminary data.</text>
</comment>
<evidence type="ECO:0000313" key="1">
    <source>
        <dbReference type="EMBL" id="KRM92864.1"/>
    </source>
</evidence>
<dbReference type="STRING" id="1423796.FC24_GL000880"/>